<proteinExistence type="predicted"/>
<protein>
    <submittedName>
        <fullName evidence="1">DNA repair protein</fullName>
    </submittedName>
</protein>
<name>A0AC61S3W3_9BACT</name>
<evidence type="ECO:0000313" key="2">
    <source>
        <dbReference type="Proteomes" id="UP000305401"/>
    </source>
</evidence>
<evidence type="ECO:0000313" key="1">
    <source>
        <dbReference type="EMBL" id="THG44296.1"/>
    </source>
</evidence>
<gene>
    <name evidence="1" type="ORF">E5990_09795</name>
</gene>
<comment type="caution">
    <text evidence="1">The sequence shown here is derived from an EMBL/GenBank/DDBJ whole genome shotgun (WGS) entry which is preliminary data.</text>
</comment>
<keyword evidence="2" id="KW-1185">Reference proteome</keyword>
<organism evidence="1 2">
    <name type="scientific">Muribaculum caecicola</name>
    <dbReference type="NCBI Taxonomy" id="3038144"/>
    <lineage>
        <taxon>Bacteria</taxon>
        <taxon>Pseudomonadati</taxon>
        <taxon>Bacteroidota</taxon>
        <taxon>Bacteroidia</taxon>
        <taxon>Bacteroidales</taxon>
        <taxon>Muribaculaceae</taxon>
        <taxon>Muribaculum</taxon>
    </lineage>
</organism>
<sequence length="149" mass="16670">MSTNSIVSEIQLKYKPQPLTETINSAKDIHKLLINRVYDEETIGYKETFKVLLLNNSNKIIGFTTISEGGLTSTIVDVRVILQTALVSNASAIILTHNHPSGNTHPSCQDDNLTKKIKAACEIMDIRLLDHIIVTPYDSYYSYCDEGRL</sequence>
<dbReference type="Proteomes" id="UP000305401">
    <property type="component" value="Unassembled WGS sequence"/>
</dbReference>
<accession>A0AC61S3W3</accession>
<reference evidence="1" key="1">
    <citation type="submission" date="2019-04" db="EMBL/GenBank/DDBJ databases">
        <title>Microbes associate with the intestines of laboratory mice.</title>
        <authorList>
            <person name="Navarre W."/>
            <person name="Wong E."/>
            <person name="Huang K.C."/>
            <person name="Tropini C."/>
            <person name="Ng K."/>
            <person name="Yu B."/>
        </authorList>
    </citation>
    <scope>NUCLEOTIDE SEQUENCE</scope>
    <source>
        <strain evidence="1">NM86_A22</strain>
    </source>
</reference>
<dbReference type="EMBL" id="SSTG01000164">
    <property type="protein sequence ID" value="THG44296.1"/>
    <property type="molecule type" value="Genomic_DNA"/>
</dbReference>